<evidence type="ECO:0000256" key="8">
    <source>
        <dbReference type="ARBA" id="ARBA00023316"/>
    </source>
</evidence>
<proteinExistence type="inferred from homology"/>
<accession>A0A4Q9G8N5</accession>
<comment type="pathway">
    <text evidence="1 9">Cell wall biogenesis; peptidoglycan biosynthesis.</text>
</comment>
<gene>
    <name evidence="11" type="ORF">EYE42_03320</name>
</gene>
<keyword evidence="4" id="KW-0808">Transferase</keyword>
<evidence type="ECO:0000256" key="4">
    <source>
        <dbReference type="ARBA" id="ARBA00022679"/>
    </source>
</evidence>
<dbReference type="SUPFAM" id="SSF141523">
    <property type="entry name" value="L,D-transpeptidase catalytic domain-like"/>
    <property type="match status" value="1"/>
</dbReference>
<dbReference type="PANTHER" id="PTHR30582:SF24">
    <property type="entry name" value="L,D-TRANSPEPTIDASE ERFK_SRFK-RELATED"/>
    <property type="match status" value="1"/>
</dbReference>
<dbReference type="InterPro" id="IPR005490">
    <property type="entry name" value="LD_TPept_cat_dom"/>
</dbReference>
<evidence type="ECO:0000256" key="6">
    <source>
        <dbReference type="ARBA" id="ARBA00022960"/>
    </source>
</evidence>
<evidence type="ECO:0000256" key="5">
    <source>
        <dbReference type="ARBA" id="ARBA00022801"/>
    </source>
</evidence>
<evidence type="ECO:0000256" key="7">
    <source>
        <dbReference type="ARBA" id="ARBA00022984"/>
    </source>
</evidence>
<evidence type="ECO:0000313" key="11">
    <source>
        <dbReference type="EMBL" id="TBN42472.1"/>
    </source>
</evidence>
<keyword evidence="8 9" id="KW-0961">Cell wall biogenesis/degradation</keyword>
<keyword evidence="12" id="KW-1185">Reference proteome</keyword>
<organism evidence="11 12">
    <name type="scientific">Paracoccus subflavus</name>
    <dbReference type="NCBI Taxonomy" id="2528244"/>
    <lineage>
        <taxon>Bacteria</taxon>
        <taxon>Pseudomonadati</taxon>
        <taxon>Pseudomonadota</taxon>
        <taxon>Alphaproteobacteria</taxon>
        <taxon>Rhodobacterales</taxon>
        <taxon>Paracoccaceae</taxon>
        <taxon>Paracoccus</taxon>
    </lineage>
</organism>
<feature type="active site" description="Proton donor/acceptor" evidence="9">
    <location>
        <position position="173"/>
    </location>
</feature>
<sequence>MRLVSLFTAVALGLAACGNSSQPVTLGTPPVPAFYEARTDTGPNGEPIQIPAVRAAYLTDRNQRQQVPYNGSEAPGTIVVDPYARVLYHVQPGGMAMRYGVAVGRAGTGYSGTATIARKAHWPSWRPTDNMIRTQPDLYQQFSDGLSGGMHNPLGSRALYLYEGGRDTYYRIHGTMDPSSIGKATSAGCIRLFNQDVIDLFEQVETGTTVRVRSQEESIRMEGPMTETPEGYVMPAGQVQPAPAPASAAVAASAPMQVTDPYAVTTVSTPASMPVTTMTDTTYP</sequence>
<dbReference type="GO" id="GO:0071972">
    <property type="term" value="F:peptidoglycan L,D-transpeptidase activity"/>
    <property type="evidence" value="ECO:0007669"/>
    <property type="project" value="TreeGrafter"/>
</dbReference>
<dbReference type="AlphaFoldDB" id="A0A4Q9G8N5"/>
<reference evidence="11 12" key="1">
    <citation type="submission" date="2019-02" db="EMBL/GenBank/DDBJ databases">
        <title>Paracoccus subflavus sp. nov., isolated from marine sediment of the Pacific Ocean.</title>
        <authorList>
            <person name="Zhang G."/>
        </authorList>
    </citation>
    <scope>NUCLEOTIDE SEQUENCE [LARGE SCALE GENOMIC DNA]</scope>
    <source>
        <strain evidence="11 12">GY0581</strain>
    </source>
</reference>
<keyword evidence="3" id="KW-0328">Glycosyltransferase</keyword>
<dbReference type="GO" id="GO:0071555">
    <property type="term" value="P:cell wall organization"/>
    <property type="evidence" value="ECO:0007669"/>
    <property type="project" value="UniProtKB-UniRule"/>
</dbReference>
<dbReference type="OrthoDB" id="9795305at2"/>
<evidence type="ECO:0000313" key="12">
    <source>
        <dbReference type="Proteomes" id="UP000293520"/>
    </source>
</evidence>
<comment type="similarity">
    <text evidence="2">Belongs to the YkuD family.</text>
</comment>
<protein>
    <submittedName>
        <fullName evidence="11">L,D-transpeptidase</fullName>
    </submittedName>
</protein>
<dbReference type="GO" id="GO:0016757">
    <property type="term" value="F:glycosyltransferase activity"/>
    <property type="evidence" value="ECO:0007669"/>
    <property type="project" value="UniProtKB-KW"/>
</dbReference>
<dbReference type="PANTHER" id="PTHR30582">
    <property type="entry name" value="L,D-TRANSPEPTIDASE"/>
    <property type="match status" value="1"/>
</dbReference>
<dbReference type="PROSITE" id="PS52029">
    <property type="entry name" value="LD_TPASE"/>
    <property type="match status" value="1"/>
</dbReference>
<keyword evidence="7 9" id="KW-0573">Peptidoglycan synthesis</keyword>
<dbReference type="InterPro" id="IPR050979">
    <property type="entry name" value="LD-transpeptidase"/>
</dbReference>
<dbReference type="CDD" id="cd16913">
    <property type="entry name" value="YkuD_like"/>
    <property type="match status" value="1"/>
</dbReference>
<evidence type="ECO:0000256" key="3">
    <source>
        <dbReference type="ARBA" id="ARBA00022676"/>
    </source>
</evidence>
<dbReference type="EMBL" id="SISK01000002">
    <property type="protein sequence ID" value="TBN42472.1"/>
    <property type="molecule type" value="Genomic_DNA"/>
</dbReference>
<keyword evidence="5" id="KW-0378">Hydrolase</keyword>
<dbReference type="GO" id="GO:0018104">
    <property type="term" value="P:peptidoglycan-protein cross-linking"/>
    <property type="evidence" value="ECO:0007669"/>
    <property type="project" value="TreeGrafter"/>
</dbReference>
<dbReference type="FunFam" id="2.40.440.10:FF:000002">
    <property type="entry name" value="L,D-transpeptidase ErfK/SrfK"/>
    <property type="match status" value="1"/>
</dbReference>
<keyword evidence="6 9" id="KW-0133">Cell shape</keyword>
<dbReference type="UniPathway" id="UPA00219"/>
<dbReference type="GO" id="GO:0005576">
    <property type="term" value="C:extracellular region"/>
    <property type="evidence" value="ECO:0007669"/>
    <property type="project" value="TreeGrafter"/>
</dbReference>
<evidence type="ECO:0000256" key="9">
    <source>
        <dbReference type="PROSITE-ProRule" id="PRU01373"/>
    </source>
</evidence>
<dbReference type="Gene3D" id="2.40.440.10">
    <property type="entry name" value="L,D-transpeptidase catalytic domain-like"/>
    <property type="match status" value="1"/>
</dbReference>
<feature type="domain" description="L,D-TPase catalytic" evidence="10">
    <location>
        <begin position="76"/>
        <end position="213"/>
    </location>
</feature>
<dbReference type="GO" id="GO:0008360">
    <property type="term" value="P:regulation of cell shape"/>
    <property type="evidence" value="ECO:0007669"/>
    <property type="project" value="UniProtKB-UniRule"/>
</dbReference>
<dbReference type="InterPro" id="IPR038063">
    <property type="entry name" value="Transpep_catalytic_dom"/>
</dbReference>
<feature type="active site" description="Nucleophile" evidence="9">
    <location>
        <position position="189"/>
    </location>
</feature>
<dbReference type="PROSITE" id="PS51257">
    <property type="entry name" value="PROKAR_LIPOPROTEIN"/>
    <property type="match status" value="1"/>
</dbReference>
<evidence type="ECO:0000256" key="1">
    <source>
        <dbReference type="ARBA" id="ARBA00004752"/>
    </source>
</evidence>
<name>A0A4Q9G8N5_9RHOB</name>
<dbReference type="Pfam" id="PF03734">
    <property type="entry name" value="YkuD"/>
    <property type="match status" value="1"/>
</dbReference>
<evidence type="ECO:0000259" key="10">
    <source>
        <dbReference type="PROSITE" id="PS52029"/>
    </source>
</evidence>
<evidence type="ECO:0000256" key="2">
    <source>
        <dbReference type="ARBA" id="ARBA00005992"/>
    </source>
</evidence>
<comment type="caution">
    <text evidence="11">The sequence shown here is derived from an EMBL/GenBank/DDBJ whole genome shotgun (WGS) entry which is preliminary data.</text>
</comment>
<dbReference type="Proteomes" id="UP000293520">
    <property type="component" value="Unassembled WGS sequence"/>
</dbReference>
<dbReference type="RefSeq" id="WP_130989902.1">
    <property type="nucleotide sequence ID" value="NZ_SISK01000002.1"/>
</dbReference>